<dbReference type="EMBL" id="BJLB01000001">
    <property type="protein sequence ID" value="GEA37506.1"/>
    <property type="molecule type" value="Genomic_DNA"/>
</dbReference>
<dbReference type="Proteomes" id="UP000315200">
    <property type="component" value="Unassembled WGS sequence"/>
</dbReference>
<proteinExistence type="predicted"/>
<comment type="caution">
    <text evidence="2">The sequence shown here is derived from an EMBL/GenBank/DDBJ whole genome shotgun (WGS) entry which is preliminary data.</text>
</comment>
<sequence>MAVLFTSDTHFFHNNVLRFDNRPWNTMEDMCNEMLKRWNSKVSKDDTVYILGDYTWKQGDEHIEFLKKLNGHKRLVLGNHDFRNASRKYKDLFEAIKDYDDIKVTLQNGEVKRCILSHYFMPFYNAHYYGSILLHGHSHNTKEHYEELRIAKELNDKGFTNQIHNVGCMLWNYEPVTLDEILTGGEKDKN</sequence>
<evidence type="ECO:0000259" key="1">
    <source>
        <dbReference type="Pfam" id="PF00149"/>
    </source>
</evidence>
<dbReference type="InterPro" id="IPR029052">
    <property type="entry name" value="Metallo-depent_PP-like"/>
</dbReference>
<dbReference type="RefSeq" id="WP_002588617.1">
    <property type="nucleotide sequence ID" value="NZ_BJLB01000001.1"/>
</dbReference>
<dbReference type="AlphaFoldDB" id="A0A829WA65"/>
<gene>
    <name evidence="2" type="ORF">Ccl03g_32190</name>
</gene>
<reference evidence="2 3" key="1">
    <citation type="submission" date="2019-06" db="EMBL/GenBank/DDBJ databases">
        <title>Draft genome sequence of [Clostridium] clostridioforme NBRC 113352.</title>
        <authorList>
            <person name="Miura T."/>
            <person name="Furukawa M."/>
            <person name="Shimamura M."/>
            <person name="Ohyama Y."/>
            <person name="Yamazoe A."/>
            <person name="Kawasaki H."/>
        </authorList>
    </citation>
    <scope>NUCLEOTIDE SEQUENCE [LARGE SCALE GENOMIC DNA]</scope>
    <source>
        <strain evidence="2 3">NBRC 113352</strain>
    </source>
</reference>
<organism evidence="2 3">
    <name type="scientific">Enterocloster clostridioformis</name>
    <dbReference type="NCBI Taxonomy" id="1531"/>
    <lineage>
        <taxon>Bacteria</taxon>
        <taxon>Bacillati</taxon>
        <taxon>Bacillota</taxon>
        <taxon>Clostridia</taxon>
        <taxon>Lachnospirales</taxon>
        <taxon>Lachnospiraceae</taxon>
        <taxon>Enterocloster</taxon>
    </lineage>
</organism>
<evidence type="ECO:0000313" key="2">
    <source>
        <dbReference type="EMBL" id="GEA37506.1"/>
    </source>
</evidence>
<evidence type="ECO:0000313" key="3">
    <source>
        <dbReference type="Proteomes" id="UP000315200"/>
    </source>
</evidence>
<dbReference type="SUPFAM" id="SSF56300">
    <property type="entry name" value="Metallo-dependent phosphatases"/>
    <property type="match status" value="1"/>
</dbReference>
<dbReference type="Pfam" id="PF00149">
    <property type="entry name" value="Metallophos"/>
    <property type="match status" value="1"/>
</dbReference>
<feature type="domain" description="Calcineurin-like phosphoesterase" evidence="1">
    <location>
        <begin position="1"/>
        <end position="137"/>
    </location>
</feature>
<name>A0A829WA65_9FIRM</name>
<dbReference type="Gene3D" id="3.60.21.10">
    <property type="match status" value="1"/>
</dbReference>
<protein>
    <recommendedName>
        <fullName evidence="1">Calcineurin-like phosphoesterase domain-containing protein</fullName>
    </recommendedName>
</protein>
<dbReference type="GO" id="GO:0016787">
    <property type="term" value="F:hydrolase activity"/>
    <property type="evidence" value="ECO:0007669"/>
    <property type="project" value="InterPro"/>
</dbReference>
<accession>A0A829WA65</accession>
<dbReference type="InterPro" id="IPR004843">
    <property type="entry name" value="Calcineurin-like_PHP"/>
</dbReference>